<comment type="function">
    <text evidence="5">Catalyzes the irreversible transfer of a propylamine group from the amino donor S-adenosylmethioninamine (decarboxy-AdoMet) to putrescine (1,4-diaminobutane) to yield spermidine.</text>
</comment>
<dbReference type="PROSITE" id="PS01330">
    <property type="entry name" value="PABS_1"/>
    <property type="match status" value="1"/>
</dbReference>
<feature type="binding site" evidence="5">
    <location>
        <position position="295"/>
    </location>
    <ligand>
        <name>spermidine</name>
        <dbReference type="ChEBI" id="CHEBI:57834"/>
    </ligand>
</feature>
<dbReference type="STRING" id="1306519.BIW12_04820"/>
<evidence type="ECO:0000256" key="2">
    <source>
        <dbReference type="ARBA" id="ARBA00022679"/>
    </source>
</evidence>
<feature type="transmembrane region" description="Helical" evidence="5">
    <location>
        <begin position="200"/>
        <end position="222"/>
    </location>
</feature>
<dbReference type="UniPathway" id="UPA00248">
    <property type="reaction ID" value="UER00314"/>
</dbReference>
<dbReference type="PANTHER" id="PTHR43317:SF1">
    <property type="entry name" value="THERMOSPERMINE SYNTHASE ACAULIS5"/>
    <property type="match status" value="1"/>
</dbReference>
<dbReference type="Pfam" id="PF01564">
    <property type="entry name" value="Spermine_synth"/>
    <property type="match status" value="1"/>
</dbReference>
<evidence type="ECO:0000313" key="9">
    <source>
        <dbReference type="Proteomes" id="UP000178198"/>
    </source>
</evidence>
<dbReference type="NCBIfam" id="NF037959">
    <property type="entry name" value="MFS_SpdSyn"/>
    <property type="match status" value="1"/>
</dbReference>
<dbReference type="HAMAP" id="MF_00198">
    <property type="entry name" value="Spermidine_synth"/>
    <property type="match status" value="1"/>
</dbReference>
<reference evidence="8 9" key="1">
    <citation type="submission" date="2016-10" db="EMBL/GenBank/DDBJ databases">
        <title>Complete Genome Sequence of Flavobacterium sp. PK15.</title>
        <authorList>
            <person name="Ekwe A."/>
            <person name="Kim S.B."/>
        </authorList>
    </citation>
    <scope>NUCLEOTIDE SEQUENCE [LARGE SCALE GENOMIC DNA]</scope>
    <source>
        <strain evidence="8 9">PK15</strain>
    </source>
</reference>
<keyword evidence="4 5" id="KW-0620">Polyamine biosynthesis</keyword>
<feature type="transmembrane region" description="Helical" evidence="5">
    <location>
        <begin position="166"/>
        <end position="188"/>
    </location>
</feature>
<dbReference type="GO" id="GO:0005886">
    <property type="term" value="C:plasma membrane"/>
    <property type="evidence" value="ECO:0007669"/>
    <property type="project" value="UniProtKB-SubCell"/>
</dbReference>
<gene>
    <name evidence="5" type="primary">speE</name>
    <name evidence="8" type="ORF">BIW12_04820</name>
</gene>
<feature type="active site" description="Proton acceptor" evidence="5 6">
    <location>
        <position position="367"/>
    </location>
</feature>
<dbReference type="FunFam" id="3.40.50.150:FF:000088">
    <property type="entry name" value="Polyamine aminopropyltransferase"/>
    <property type="match status" value="1"/>
</dbReference>
<dbReference type="GO" id="GO:0004766">
    <property type="term" value="F:spermidine synthase activity"/>
    <property type="evidence" value="ECO:0007669"/>
    <property type="project" value="UniProtKB-UniRule"/>
</dbReference>
<dbReference type="CDD" id="cd02440">
    <property type="entry name" value="AdoMet_MTases"/>
    <property type="match status" value="1"/>
</dbReference>
<feature type="transmembrane region" description="Helical" evidence="5">
    <location>
        <begin position="74"/>
        <end position="96"/>
    </location>
</feature>
<evidence type="ECO:0000256" key="6">
    <source>
        <dbReference type="PROSITE-ProRule" id="PRU00354"/>
    </source>
</evidence>
<feature type="binding site" evidence="5">
    <location>
        <position position="315"/>
    </location>
    <ligand>
        <name>S-methyl-5'-thioadenosine</name>
        <dbReference type="ChEBI" id="CHEBI:17509"/>
    </ligand>
</feature>
<dbReference type="OrthoDB" id="9793120at2"/>
<evidence type="ECO:0000256" key="3">
    <source>
        <dbReference type="ARBA" id="ARBA00023066"/>
    </source>
</evidence>
<comment type="pathway">
    <text evidence="5">Amine and polyamine biosynthesis; spermidine biosynthesis; spermidine from putrescine: step 1/1.</text>
</comment>
<keyword evidence="5" id="KW-1133">Transmembrane helix</keyword>
<dbReference type="InterPro" id="IPR030374">
    <property type="entry name" value="PABS"/>
</dbReference>
<evidence type="ECO:0000256" key="4">
    <source>
        <dbReference type="ARBA" id="ARBA00023115"/>
    </source>
</evidence>
<keyword evidence="5" id="KW-1003">Cell membrane</keyword>
<dbReference type="RefSeq" id="WP_071184057.1">
    <property type="nucleotide sequence ID" value="NZ_CP017774.1"/>
</dbReference>
<evidence type="ECO:0000313" key="8">
    <source>
        <dbReference type="EMBL" id="AOZ98808.1"/>
    </source>
</evidence>
<dbReference type="InterPro" id="IPR029063">
    <property type="entry name" value="SAM-dependent_MTases_sf"/>
</dbReference>
<dbReference type="KEGG" id="fcm:BIW12_04820"/>
<keyword evidence="3 5" id="KW-0745">Spermidine biosynthesis</keyword>
<organism evidence="8 9">
    <name type="scientific">Flavobacterium commune</name>
    <dbReference type="NCBI Taxonomy" id="1306519"/>
    <lineage>
        <taxon>Bacteria</taxon>
        <taxon>Pseudomonadati</taxon>
        <taxon>Bacteroidota</taxon>
        <taxon>Flavobacteriia</taxon>
        <taxon>Flavobacteriales</taxon>
        <taxon>Flavobacteriaceae</taxon>
        <taxon>Flavobacterium</taxon>
    </lineage>
</organism>
<comment type="similarity">
    <text evidence="1 5">Belongs to the spermidine/spermine synthase family.</text>
</comment>
<evidence type="ECO:0000256" key="1">
    <source>
        <dbReference type="ARBA" id="ARBA00007867"/>
    </source>
</evidence>
<comment type="caution">
    <text evidence="5">Lacks conserved residue(s) required for the propagation of feature annotation.</text>
</comment>
<evidence type="ECO:0000256" key="5">
    <source>
        <dbReference type="HAMAP-Rule" id="MF_00198"/>
    </source>
</evidence>
<feature type="binding site" evidence="5">
    <location>
        <position position="241"/>
    </location>
    <ligand>
        <name>S-methyl-5'-thioadenosine</name>
        <dbReference type="ChEBI" id="CHEBI:17509"/>
    </ligand>
</feature>
<keyword evidence="9" id="KW-1185">Reference proteome</keyword>
<feature type="transmembrane region" description="Helical" evidence="5">
    <location>
        <begin position="44"/>
        <end position="62"/>
    </location>
</feature>
<feature type="binding site" evidence="5">
    <location>
        <begin position="349"/>
        <end position="350"/>
    </location>
    <ligand>
        <name>S-methyl-5'-thioadenosine</name>
        <dbReference type="ChEBI" id="CHEBI:17509"/>
    </ligand>
</feature>
<dbReference type="EC" id="2.5.1.16" evidence="5"/>
<accession>A0A1D9P8B2</accession>
<sequence>MGKKFLRFEYLLLFAVFTIATCGLVYELVAGTLASYLLGDSVKQFSFIIGVYLFSMGVGSYFSKFLTKNMLNTFVEIEVLVGLIGGLSSVVLFLLFESVYSFQFILYLLVFVTGCLVGLEIPLLMNILKDKVQFRDLVSNVFTFDYIGALLASILFPLVLVPQLGIMGTSLFFGMINISIAIVLCFLLKSELKKVYLLRTKAIAAFLLLFVVFIFSNTILSYSEGKLYGENVIYSNSTPYQRIVLTHNKSDYRLYLNNNLQFSSLDEYRYHEALVHPAMSMAKKVDNVLVLGGGDGLAVREILKYNDVKNVILVDLDEGMTQLFKTNTILTDFNRNSLNNPKVKVYNKDAFVWAKNTEIKFDVVIVDFPDPSNYSLGKLYSLSFYNTLKQLLTPDAVVVVQTTSPYFAPKSFWCINKTLMEIFPQVDAYHAYVPSFGEWGFSIAMNGFETNFNKVNREVQGLRFYNYQFDKFNYFSKDMISKNIEINRLDNQILVRYFDEEWGKL</sequence>
<dbReference type="NCBIfam" id="NF002956">
    <property type="entry name" value="PRK03612.1"/>
    <property type="match status" value="1"/>
</dbReference>
<comment type="subcellular location">
    <subcellularLocation>
        <location evidence="5">Cell membrane</location>
        <topology evidence="5">Multi-pass membrane protein</topology>
    </subcellularLocation>
</comment>
<keyword evidence="5" id="KW-0472">Membrane</keyword>
<comment type="subunit">
    <text evidence="5">Homodimer or homotetramer.</text>
</comment>
<evidence type="ECO:0000259" key="7">
    <source>
        <dbReference type="PROSITE" id="PS51006"/>
    </source>
</evidence>
<protein>
    <recommendedName>
        <fullName evidence="5">Polyamine aminopropyltransferase</fullName>
    </recommendedName>
    <alternativeName>
        <fullName evidence="5">Putrescine aminopropyltransferase</fullName>
        <shortName evidence="5">PAPT</shortName>
    </alternativeName>
    <alternativeName>
        <fullName evidence="5">Spermidine synthase</fullName>
        <shortName evidence="5">SPDS</shortName>
        <shortName evidence="5">SPDSY</shortName>
        <ecNumber evidence="5">2.5.1.16</ecNumber>
    </alternativeName>
</protein>
<dbReference type="GO" id="GO:0010487">
    <property type="term" value="F:thermospermine synthase activity"/>
    <property type="evidence" value="ECO:0007669"/>
    <property type="project" value="UniProtKB-ARBA"/>
</dbReference>
<feature type="transmembrane region" description="Helical" evidence="5">
    <location>
        <begin position="12"/>
        <end position="38"/>
    </location>
</feature>
<dbReference type="Gene3D" id="3.40.50.150">
    <property type="entry name" value="Vaccinia Virus protein VP39"/>
    <property type="match status" value="1"/>
</dbReference>
<dbReference type="InterPro" id="IPR030373">
    <property type="entry name" value="PABS_CS"/>
</dbReference>
<dbReference type="Proteomes" id="UP000178198">
    <property type="component" value="Chromosome"/>
</dbReference>
<feature type="domain" description="PABS" evidence="7">
    <location>
        <begin position="206"/>
        <end position="446"/>
    </location>
</feature>
<comment type="catalytic activity">
    <reaction evidence="5">
        <text>S-adenosyl 3-(methylsulfanyl)propylamine + putrescine = S-methyl-5'-thioadenosine + spermidine + H(+)</text>
        <dbReference type="Rhea" id="RHEA:12721"/>
        <dbReference type="ChEBI" id="CHEBI:15378"/>
        <dbReference type="ChEBI" id="CHEBI:17509"/>
        <dbReference type="ChEBI" id="CHEBI:57443"/>
        <dbReference type="ChEBI" id="CHEBI:57834"/>
        <dbReference type="ChEBI" id="CHEBI:326268"/>
        <dbReference type="EC" id="2.5.1.16"/>
    </reaction>
</comment>
<dbReference type="EMBL" id="CP017774">
    <property type="protein sequence ID" value="AOZ98808.1"/>
    <property type="molecule type" value="Genomic_DNA"/>
</dbReference>
<dbReference type="SUPFAM" id="SSF53335">
    <property type="entry name" value="S-adenosyl-L-methionine-dependent methyltransferases"/>
    <property type="match status" value="1"/>
</dbReference>
<name>A0A1D9P8B2_9FLAO</name>
<dbReference type="InterPro" id="IPR001045">
    <property type="entry name" value="Spermi_synthase"/>
</dbReference>
<dbReference type="GO" id="GO:0008295">
    <property type="term" value="P:spermidine biosynthetic process"/>
    <property type="evidence" value="ECO:0007669"/>
    <property type="project" value="UniProtKB-UniRule"/>
</dbReference>
<proteinExistence type="inferred from homology"/>
<keyword evidence="2 5" id="KW-0808">Transferase</keyword>
<keyword evidence="5" id="KW-0812">Transmembrane</keyword>
<feature type="binding site" evidence="5">
    <location>
        <position position="271"/>
    </location>
    <ligand>
        <name>spermidine</name>
        <dbReference type="ChEBI" id="CHEBI:57834"/>
    </ligand>
</feature>
<feature type="transmembrane region" description="Helical" evidence="5">
    <location>
        <begin position="102"/>
        <end position="125"/>
    </location>
</feature>
<feature type="transmembrane region" description="Helical" evidence="5">
    <location>
        <begin position="137"/>
        <end position="160"/>
    </location>
</feature>
<dbReference type="AlphaFoldDB" id="A0A1D9P8B2"/>
<dbReference type="PANTHER" id="PTHR43317">
    <property type="entry name" value="THERMOSPERMINE SYNTHASE ACAULIS5"/>
    <property type="match status" value="1"/>
</dbReference>
<dbReference type="PROSITE" id="PS51006">
    <property type="entry name" value="PABS_2"/>
    <property type="match status" value="1"/>
</dbReference>